<keyword evidence="1" id="KW-0812">Transmembrane</keyword>
<keyword evidence="1" id="KW-0472">Membrane</keyword>
<keyword evidence="1" id="KW-1133">Transmembrane helix</keyword>
<feature type="transmembrane region" description="Helical" evidence="1">
    <location>
        <begin position="55"/>
        <end position="77"/>
    </location>
</feature>
<gene>
    <name evidence="2" type="ORF">H0921_07195</name>
</gene>
<evidence type="ECO:0000313" key="2">
    <source>
        <dbReference type="EMBL" id="MBA2225944.1"/>
    </source>
</evidence>
<organism evidence="2 3">
    <name type="scientific">Thermogemmata fonticola</name>
    <dbReference type="NCBI Taxonomy" id="2755323"/>
    <lineage>
        <taxon>Bacteria</taxon>
        <taxon>Pseudomonadati</taxon>
        <taxon>Planctomycetota</taxon>
        <taxon>Planctomycetia</taxon>
        <taxon>Gemmatales</taxon>
        <taxon>Gemmataceae</taxon>
        <taxon>Thermogemmata</taxon>
    </lineage>
</organism>
<proteinExistence type="predicted"/>
<comment type="caution">
    <text evidence="2">The sequence shown here is derived from an EMBL/GenBank/DDBJ whole genome shotgun (WGS) entry which is preliminary data.</text>
</comment>
<protein>
    <submittedName>
        <fullName evidence="2">Uncharacterized protein</fullName>
    </submittedName>
</protein>
<reference evidence="2 3" key="1">
    <citation type="submission" date="2020-07" db="EMBL/GenBank/DDBJ databases">
        <title>Thermogemmata thermophila gen. nov., sp. nov., a novel moderate thermophilic planctomycete from a Kamchatka hot spring.</title>
        <authorList>
            <person name="Elcheninov A.G."/>
            <person name="Podosokorskaya O.A."/>
            <person name="Kovaleva O.L."/>
            <person name="Novikov A."/>
            <person name="Bonch-Osmolovskaya E.A."/>
            <person name="Toshchakov S.V."/>
            <person name="Kublanov I.V."/>
        </authorList>
    </citation>
    <scope>NUCLEOTIDE SEQUENCE [LARGE SCALE GENOMIC DNA]</scope>
    <source>
        <strain evidence="2 3">2918</strain>
    </source>
</reference>
<dbReference type="AlphaFoldDB" id="A0A7V8VDB8"/>
<evidence type="ECO:0000256" key="1">
    <source>
        <dbReference type="SAM" id="Phobius"/>
    </source>
</evidence>
<sequence>METAFVFALISAILVGPAALATQLPYGRFVSLAVAAIGAFTGLLTLGAEGRARWLGAAGSGLHFLLILLVLLAPEWFRLDPQGAYRQPGFSGPVMLDHATQRRTPLEPQQWLDAAQVSWEYQDLRVTVTNAAIAPVELRGPQSTRRKTQEAYLHLTVQVTHVGMERLIDLSQWAVGEASGVTLREPSGKALAVAQWPPGWSVERGRPSRRLMPGLASHVHLLFAAPTASAGPLQLELAGAALGWPEETIRFRISPQNSLSPLGGLPASGGVIAPLPQPPGGGFAFPPAGR</sequence>
<dbReference type="Proteomes" id="UP000542342">
    <property type="component" value="Unassembled WGS sequence"/>
</dbReference>
<evidence type="ECO:0000313" key="3">
    <source>
        <dbReference type="Proteomes" id="UP000542342"/>
    </source>
</evidence>
<accession>A0A7V8VDB8</accession>
<keyword evidence="3" id="KW-1185">Reference proteome</keyword>
<name>A0A7V8VDB8_9BACT</name>
<dbReference type="RefSeq" id="WP_194537368.1">
    <property type="nucleotide sequence ID" value="NZ_JACEFB010000003.1"/>
</dbReference>
<feature type="transmembrane region" description="Helical" evidence="1">
    <location>
        <begin position="31"/>
        <end position="48"/>
    </location>
</feature>
<dbReference type="EMBL" id="JACEFB010000003">
    <property type="protein sequence ID" value="MBA2225944.1"/>
    <property type="molecule type" value="Genomic_DNA"/>
</dbReference>